<dbReference type="PaxDb" id="39947-A0A0P0XTH0"/>
<reference evidence="1 2" key="2">
    <citation type="journal article" date="2013" name="Plant Cell Physiol.">
        <title>Rice Annotation Project Database (RAP-DB): an integrative and interactive database for rice genomics.</title>
        <authorList>
            <person name="Sakai H."/>
            <person name="Lee S.S."/>
            <person name="Tanaka T."/>
            <person name="Numa H."/>
            <person name="Kim J."/>
            <person name="Kawahara Y."/>
            <person name="Wakimoto H."/>
            <person name="Yang C.C."/>
            <person name="Iwamoto M."/>
            <person name="Abe T."/>
            <person name="Yamada Y."/>
            <person name="Muto A."/>
            <person name="Inokuchi H."/>
            <person name="Ikemura T."/>
            <person name="Matsumoto T."/>
            <person name="Sasaki T."/>
            <person name="Itoh T."/>
        </authorList>
    </citation>
    <scope>NUCLEOTIDE SEQUENCE [LARGE SCALE GENOMIC DNA]</scope>
    <source>
        <strain evidence="2">cv. Nipponbare</strain>
    </source>
</reference>
<keyword evidence="2" id="KW-1185">Reference proteome</keyword>
<dbReference type="InParanoid" id="A0A0P0XTH0"/>
<dbReference type="AlphaFoldDB" id="A0A0P0XTH0"/>
<reference evidence="1 2" key="3">
    <citation type="journal article" date="2013" name="Rice">
        <title>Improvement of the Oryza sativa Nipponbare reference genome using next generation sequence and optical map data.</title>
        <authorList>
            <person name="Kawahara Y."/>
            <person name="de la Bastide M."/>
            <person name="Hamilton J.P."/>
            <person name="Kanamori H."/>
            <person name="McCombie W.R."/>
            <person name="Ouyang S."/>
            <person name="Schwartz D.C."/>
            <person name="Tanaka T."/>
            <person name="Wu J."/>
            <person name="Zhou S."/>
            <person name="Childs K.L."/>
            <person name="Davidson R.M."/>
            <person name="Lin H."/>
            <person name="Quesada-Ocampo L."/>
            <person name="Vaillancourt B."/>
            <person name="Sakai H."/>
            <person name="Lee S.S."/>
            <person name="Kim J."/>
            <person name="Numa H."/>
            <person name="Itoh T."/>
            <person name="Buell C.R."/>
            <person name="Matsumoto T."/>
        </authorList>
    </citation>
    <scope>NUCLEOTIDE SEQUENCE [LARGE SCALE GENOMIC DNA]</scope>
    <source>
        <strain evidence="2">cv. Nipponbare</strain>
    </source>
</reference>
<proteinExistence type="predicted"/>
<organism evidence="1 2">
    <name type="scientific">Oryza sativa subsp. japonica</name>
    <name type="common">Rice</name>
    <dbReference type="NCBI Taxonomy" id="39947"/>
    <lineage>
        <taxon>Eukaryota</taxon>
        <taxon>Viridiplantae</taxon>
        <taxon>Streptophyta</taxon>
        <taxon>Embryophyta</taxon>
        <taxon>Tracheophyta</taxon>
        <taxon>Spermatophyta</taxon>
        <taxon>Magnoliopsida</taxon>
        <taxon>Liliopsida</taxon>
        <taxon>Poales</taxon>
        <taxon>Poaceae</taxon>
        <taxon>BOP clade</taxon>
        <taxon>Oryzoideae</taxon>
        <taxon>Oryzeae</taxon>
        <taxon>Oryzinae</taxon>
        <taxon>Oryza</taxon>
        <taxon>Oryza sativa</taxon>
    </lineage>
</organism>
<protein>
    <submittedName>
        <fullName evidence="1">Os10g0379854 protein</fullName>
    </submittedName>
</protein>
<dbReference type="EMBL" id="AP014966">
    <property type="protein sequence ID" value="BAT10621.1"/>
    <property type="molecule type" value="Genomic_DNA"/>
</dbReference>
<dbReference type="Gramene" id="Os10t0379854-00">
    <property type="protein sequence ID" value="Os10t0379854-00"/>
    <property type="gene ID" value="Os10g0379854"/>
</dbReference>
<gene>
    <name evidence="1" type="ordered locus">Os10g0379854</name>
    <name evidence="1" type="ORF">OSNPB_100379854</name>
</gene>
<dbReference type="Proteomes" id="UP000059680">
    <property type="component" value="Chromosome 10"/>
</dbReference>
<name>A0A0P0XTH0_ORYSJ</name>
<reference evidence="2" key="1">
    <citation type="journal article" date="2005" name="Nature">
        <title>The map-based sequence of the rice genome.</title>
        <authorList>
            <consortium name="International rice genome sequencing project (IRGSP)"/>
            <person name="Matsumoto T."/>
            <person name="Wu J."/>
            <person name="Kanamori H."/>
            <person name="Katayose Y."/>
            <person name="Fujisawa M."/>
            <person name="Namiki N."/>
            <person name="Mizuno H."/>
            <person name="Yamamoto K."/>
            <person name="Antonio B.A."/>
            <person name="Baba T."/>
            <person name="Sakata K."/>
            <person name="Nagamura Y."/>
            <person name="Aoki H."/>
            <person name="Arikawa K."/>
            <person name="Arita K."/>
            <person name="Bito T."/>
            <person name="Chiden Y."/>
            <person name="Fujitsuka N."/>
            <person name="Fukunaka R."/>
            <person name="Hamada M."/>
            <person name="Harada C."/>
            <person name="Hayashi A."/>
            <person name="Hijishita S."/>
            <person name="Honda M."/>
            <person name="Hosokawa S."/>
            <person name="Ichikawa Y."/>
            <person name="Idonuma A."/>
            <person name="Iijima M."/>
            <person name="Ikeda M."/>
            <person name="Ikeno M."/>
            <person name="Ito K."/>
            <person name="Ito S."/>
            <person name="Ito T."/>
            <person name="Ito Y."/>
            <person name="Ito Y."/>
            <person name="Iwabuchi A."/>
            <person name="Kamiya K."/>
            <person name="Karasawa W."/>
            <person name="Kurita K."/>
            <person name="Katagiri S."/>
            <person name="Kikuta A."/>
            <person name="Kobayashi H."/>
            <person name="Kobayashi N."/>
            <person name="Machita K."/>
            <person name="Maehara T."/>
            <person name="Masukawa M."/>
            <person name="Mizubayashi T."/>
            <person name="Mukai Y."/>
            <person name="Nagasaki H."/>
            <person name="Nagata Y."/>
            <person name="Naito S."/>
            <person name="Nakashima M."/>
            <person name="Nakama Y."/>
            <person name="Nakamichi Y."/>
            <person name="Nakamura M."/>
            <person name="Meguro A."/>
            <person name="Negishi M."/>
            <person name="Ohta I."/>
            <person name="Ohta T."/>
            <person name="Okamoto M."/>
            <person name="Ono N."/>
            <person name="Saji S."/>
            <person name="Sakaguchi M."/>
            <person name="Sakai K."/>
            <person name="Shibata M."/>
            <person name="Shimokawa T."/>
            <person name="Song J."/>
            <person name="Takazaki Y."/>
            <person name="Terasawa K."/>
            <person name="Tsugane M."/>
            <person name="Tsuji K."/>
            <person name="Ueda S."/>
            <person name="Waki K."/>
            <person name="Yamagata H."/>
            <person name="Yamamoto M."/>
            <person name="Yamamoto S."/>
            <person name="Yamane H."/>
            <person name="Yoshiki S."/>
            <person name="Yoshihara R."/>
            <person name="Yukawa K."/>
            <person name="Zhong H."/>
            <person name="Yano M."/>
            <person name="Yuan Q."/>
            <person name="Ouyang S."/>
            <person name="Liu J."/>
            <person name="Jones K.M."/>
            <person name="Gansberger K."/>
            <person name="Moffat K."/>
            <person name="Hill J."/>
            <person name="Bera J."/>
            <person name="Fadrosh D."/>
            <person name="Jin S."/>
            <person name="Johri S."/>
            <person name="Kim M."/>
            <person name="Overton L."/>
            <person name="Reardon M."/>
            <person name="Tsitrin T."/>
            <person name="Vuong H."/>
            <person name="Weaver B."/>
            <person name="Ciecko A."/>
            <person name="Tallon L."/>
            <person name="Jackson J."/>
            <person name="Pai G."/>
            <person name="Aken S.V."/>
            <person name="Utterback T."/>
            <person name="Reidmuller S."/>
            <person name="Feldblyum T."/>
            <person name="Hsiao J."/>
            <person name="Zismann V."/>
            <person name="Iobst S."/>
            <person name="de Vazeille A.R."/>
            <person name="Buell C.R."/>
            <person name="Ying K."/>
            <person name="Li Y."/>
            <person name="Lu T."/>
            <person name="Huang Y."/>
            <person name="Zhao Q."/>
            <person name="Feng Q."/>
            <person name="Zhang L."/>
            <person name="Zhu J."/>
            <person name="Weng Q."/>
            <person name="Mu J."/>
            <person name="Lu Y."/>
            <person name="Fan D."/>
            <person name="Liu Y."/>
            <person name="Guan J."/>
            <person name="Zhang Y."/>
            <person name="Yu S."/>
            <person name="Liu X."/>
            <person name="Zhang Y."/>
            <person name="Hong G."/>
            <person name="Han B."/>
            <person name="Choisne N."/>
            <person name="Demange N."/>
            <person name="Orjeda G."/>
            <person name="Samain S."/>
            <person name="Cattolico L."/>
            <person name="Pelletier E."/>
            <person name="Couloux A."/>
            <person name="Segurens B."/>
            <person name="Wincker P."/>
            <person name="D'Hont A."/>
            <person name="Scarpelli C."/>
            <person name="Weissenbach J."/>
            <person name="Salanoubat M."/>
            <person name="Quetier F."/>
            <person name="Yu Y."/>
            <person name="Kim H.R."/>
            <person name="Rambo T."/>
            <person name="Currie J."/>
            <person name="Collura K."/>
            <person name="Luo M."/>
            <person name="Yang T."/>
            <person name="Ammiraju J.S.S."/>
            <person name="Engler F."/>
            <person name="Soderlund C."/>
            <person name="Wing R.A."/>
            <person name="Palmer L.E."/>
            <person name="de la Bastide M."/>
            <person name="Spiegel L."/>
            <person name="Nascimento L."/>
            <person name="Zutavern T."/>
            <person name="O'Shaughnessy A."/>
            <person name="Dike S."/>
            <person name="Dedhia N."/>
            <person name="Preston R."/>
            <person name="Balija V."/>
            <person name="McCombie W.R."/>
            <person name="Chow T."/>
            <person name="Chen H."/>
            <person name="Chung M."/>
            <person name="Chen C."/>
            <person name="Shaw J."/>
            <person name="Wu H."/>
            <person name="Hsiao K."/>
            <person name="Chao Y."/>
            <person name="Chu M."/>
            <person name="Cheng C."/>
            <person name="Hour A."/>
            <person name="Lee P."/>
            <person name="Lin S."/>
            <person name="Lin Y."/>
            <person name="Liou J."/>
            <person name="Liu S."/>
            <person name="Hsing Y."/>
            <person name="Raghuvanshi S."/>
            <person name="Mohanty A."/>
            <person name="Bharti A.K."/>
            <person name="Gaur A."/>
            <person name="Gupta V."/>
            <person name="Kumar D."/>
            <person name="Ravi V."/>
            <person name="Vij S."/>
            <person name="Kapur A."/>
            <person name="Khurana P."/>
            <person name="Khurana P."/>
            <person name="Khurana J.P."/>
            <person name="Tyagi A.K."/>
            <person name="Gaikwad K."/>
            <person name="Singh A."/>
            <person name="Dalal V."/>
            <person name="Srivastava S."/>
            <person name="Dixit A."/>
            <person name="Pal A.K."/>
            <person name="Ghazi I.A."/>
            <person name="Yadav M."/>
            <person name="Pandit A."/>
            <person name="Bhargava A."/>
            <person name="Sureshbabu K."/>
            <person name="Batra K."/>
            <person name="Sharma T.R."/>
            <person name="Mohapatra T."/>
            <person name="Singh N.K."/>
            <person name="Messing J."/>
            <person name="Nelson A.B."/>
            <person name="Fuks G."/>
            <person name="Kavchok S."/>
            <person name="Keizer G."/>
            <person name="Linton E."/>
            <person name="Llaca V."/>
            <person name="Song R."/>
            <person name="Tanyolac B."/>
            <person name="Young S."/>
            <person name="Ho-Il K."/>
            <person name="Hahn J.H."/>
            <person name="Sangsakoo G."/>
            <person name="Vanavichit A."/>
            <person name="de Mattos Luiz.A.T."/>
            <person name="Zimmer P.D."/>
            <person name="Malone G."/>
            <person name="Dellagostin O."/>
            <person name="de Oliveira A.C."/>
            <person name="Bevan M."/>
            <person name="Bancroft I."/>
            <person name="Minx P."/>
            <person name="Cordum H."/>
            <person name="Wilson R."/>
            <person name="Cheng Z."/>
            <person name="Jin W."/>
            <person name="Jiang J."/>
            <person name="Leong S.A."/>
            <person name="Iwama H."/>
            <person name="Gojobori T."/>
            <person name="Itoh T."/>
            <person name="Niimura Y."/>
            <person name="Fujii Y."/>
            <person name="Habara T."/>
            <person name="Sakai H."/>
            <person name="Sato Y."/>
            <person name="Wilson G."/>
            <person name="Kumar K."/>
            <person name="McCouch S."/>
            <person name="Juretic N."/>
            <person name="Hoen D."/>
            <person name="Wright S."/>
            <person name="Bruskiewich R."/>
            <person name="Bureau T."/>
            <person name="Miyao A."/>
            <person name="Hirochika H."/>
            <person name="Nishikawa T."/>
            <person name="Kadowaki K."/>
            <person name="Sugiura M."/>
            <person name="Burr B."/>
            <person name="Sasaki T."/>
        </authorList>
    </citation>
    <scope>NUCLEOTIDE SEQUENCE [LARGE SCALE GENOMIC DNA]</scope>
    <source>
        <strain evidence="2">cv. Nipponbare</strain>
    </source>
</reference>
<evidence type="ECO:0000313" key="1">
    <source>
        <dbReference type="EMBL" id="BAT10621.1"/>
    </source>
</evidence>
<accession>A0A0P0XTH0</accession>
<feature type="non-terminal residue" evidence="1">
    <location>
        <position position="1"/>
    </location>
</feature>
<sequence length="153" mass="16225">MDWPSETWWLHAVPITSPPHAYRVSCTWNTGSSAFSCNICKTHVGDVVREGVGEVGGDGGLEDPHTGVVEVEAPPATLVDVEPPGEVRVPGQHGGEAALNLVVGRRRGAVPREDGRDVPVHGCTVEHGELAPLAAAAGRQRLRRPEHLAPCDL</sequence>
<evidence type="ECO:0000313" key="2">
    <source>
        <dbReference type="Proteomes" id="UP000059680"/>
    </source>
</evidence>